<name>A0A6G4VEQ6_9ACTN</name>
<comment type="caution">
    <text evidence="3">The sequence shown here is derived from an EMBL/GenBank/DDBJ whole genome shotgun (WGS) entry which is preliminary data.</text>
</comment>
<evidence type="ECO:0000256" key="1">
    <source>
        <dbReference type="ARBA" id="ARBA00007169"/>
    </source>
</evidence>
<gene>
    <name evidence="3" type="ORF">G5C60_34470</name>
</gene>
<evidence type="ECO:0000313" key="3">
    <source>
        <dbReference type="EMBL" id="NGO12579.1"/>
    </source>
</evidence>
<evidence type="ECO:0000313" key="4">
    <source>
        <dbReference type="Proteomes" id="UP000472335"/>
    </source>
</evidence>
<dbReference type="RefSeq" id="WP_165265148.1">
    <property type="nucleotide sequence ID" value="NZ_JAAKZY010000146.1"/>
</dbReference>
<dbReference type="Pfam" id="PF00975">
    <property type="entry name" value="Thioesterase"/>
    <property type="match status" value="1"/>
</dbReference>
<feature type="domain" description="Thioesterase" evidence="2">
    <location>
        <begin position="15"/>
        <end position="233"/>
    </location>
</feature>
<dbReference type="AlphaFoldDB" id="A0A6G4VEQ6"/>
<dbReference type="Gene3D" id="3.40.50.1820">
    <property type="entry name" value="alpha/beta hydrolase"/>
    <property type="match status" value="1"/>
</dbReference>
<evidence type="ECO:0000259" key="2">
    <source>
        <dbReference type="Pfam" id="PF00975"/>
    </source>
</evidence>
<organism evidence="3 4">
    <name type="scientific">Streptomyces scabichelini</name>
    <dbReference type="NCBI Taxonomy" id="2711217"/>
    <lineage>
        <taxon>Bacteria</taxon>
        <taxon>Bacillati</taxon>
        <taxon>Actinomycetota</taxon>
        <taxon>Actinomycetes</taxon>
        <taxon>Kitasatosporales</taxon>
        <taxon>Streptomycetaceae</taxon>
        <taxon>Streptomyces</taxon>
    </lineage>
</organism>
<dbReference type="PANTHER" id="PTHR11487">
    <property type="entry name" value="THIOESTERASE"/>
    <property type="match status" value="1"/>
</dbReference>
<dbReference type="GO" id="GO:0008610">
    <property type="term" value="P:lipid biosynthetic process"/>
    <property type="evidence" value="ECO:0007669"/>
    <property type="project" value="TreeGrafter"/>
</dbReference>
<dbReference type="InterPro" id="IPR029058">
    <property type="entry name" value="AB_hydrolase_fold"/>
</dbReference>
<accession>A0A6G4VEQ6</accession>
<keyword evidence="4" id="KW-1185">Reference proteome</keyword>
<dbReference type="SUPFAM" id="SSF53474">
    <property type="entry name" value="alpha/beta-Hydrolases"/>
    <property type="match status" value="1"/>
</dbReference>
<reference evidence="3 4" key="1">
    <citation type="submission" date="2020-02" db="EMBL/GenBank/DDBJ databases">
        <title>Whole-genome analyses of novel actinobacteria.</title>
        <authorList>
            <person name="Sahin N."/>
            <person name="Gencbay T."/>
        </authorList>
    </citation>
    <scope>NUCLEOTIDE SEQUENCE [LARGE SCALE GENOMIC DNA]</scope>
    <source>
        <strain evidence="3 4">HC44</strain>
    </source>
</reference>
<dbReference type="EMBL" id="JAAKZY010000146">
    <property type="protein sequence ID" value="NGO12579.1"/>
    <property type="molecule type" value="Genomic_DNA"/>
</dbReference>
<dbReference type="Proteomes" id="UP000472335">
    <property type="component" value="Unassembled WGS sequence"/>
</dbReference>
<proteinExistence type="inferred from homology"/>
<protein>
    <recommendedName>
        <fullName evidence="2">Thioesterase domain-containing protein</fullName>
    </recommendedName>
</protein>
<dbReference type="PANTHER" id="PTHR11487:SF0">
    <property type="entry name" value="S-ACYL FATTY ACID SYNTHASE THIOESTERASE, MEDIUM CHAIN"/>
    <property type="match status" value="1"/>
</dbReference>
<dbReference type="InterPro" id="IPR001031">
    <property type="entry name" value="Thioesterase"/>
</dbReference>
<dbReference type="InterPro" id="IPR012223">
    <property type="entry name" value="TEII"/>
</dbReference>
<comment type="similarity">
    <text evidence="1">Belongs to the thioesterase family.</text>
</comment>
<sequence>MTLAGADPERAVLRVLIVPHAGAGAASGQPFAAHAPDDWLVATARLPGRESRIRETVPGLDGLAADVAATIRGLPGSAPLVVVGVCSGAVIALEALRRSGPAGVAGLAVVAQWAVNEKPDPGRRLLRDADATGDRAEVLDILRDFGGVPASLAANEEMLGLLLPAIVADIRAVEDYVCEPFDPGVPLLALFGDEDELCPEERTDGWSLFGARTRTVWLPGGHLLLADEPAALAAAMADNLDHWDLA</sequence>